<sequence length="324" mass="35503">MKENIINKQTWIAVYGQVLIQDGTITLVPDSEQIDSTTASLVIDQSPSPPHAVVKSNIEFDQGTITWEANVGGADARAQLLLSVEPDVNDASINGATNSTELATGLNVLGTPYGFALFKNGKWEALGGTGQGSTLPTGKWIKMKLTARGSNVELFCENVKVVDTTVTLRRAQLGVLLQGSSESSIRNVVVDVEAPTCFAIMQFTEEFDILYRDVIRPVCESYGYKVIRGDDFYTGGQILEDVTRSIRNAALIIADVTPENANVFYEVGFAHAINKPTILLSDRKREKLPFDISGFRTLFYDNTIGGKSLVEERLKKHLDALRPK</sequence>
<reference evidence="2" key="1">
    <citation type="journal article" date="2019" name="Int. J. Syst. Evol. Microbiol.">
        <title>The Global Catalogue of Microorganisms (GCM) 10K type strain sequencing project: providing services to taxonomists for standard genome sequencing and annotation.</title>
        <authorList>
            <consortium name="The Broad Institute Genomics Platform"/>
            <consortium name="The Broad Institute Genome Sequencing Center for Infectious Disease"/>
            <person name="Wu L."/>
            <person name="Ma J."/>
        </authorList>
    </citation>
    <scope>NUCLEOTIDE SEQUENCE [LARGE SCALE GENOMIC DNA]</scope>
    <source>
        <strain evidence="2">KACC 12508</strain>
    </source>
</reference>
<keyword evidence="2" id="KW-1185">Reference proteome</keyword>
<dbReference type="EMBL" id="JBHTBU010000001">
    <property type="protein sequence ID" value="MFC7287942.1"/>
    <property type="molecule type" value="Genomic_DNA"/>
</dbReference>
<dbReference type="RefSeq" id="WP_382271306.1">
    <property type="nucleotide sequence ID" value="NZ_JBHTBU010000001.1"/>
</dbReference>
<dbReference type="Gene3D" id="3.40.50.450">
    <property type="match status" value="1"/>
</dbReference>
<dbReference type="SUPFAM" id="SSF52309">
    <property type="entry name" value="N-(deoxy)ribosyltransferase-like"/>
    <property type="match status" value="1"/>
</dbReference>
<organism evidence="1 2">
    <name type="scientific">Herminiimonas glaciei</name>
    <dbReference type="NCBI Taxonomy" id="523788"/>
    <lineage>
        <taxon>Bacteria</taxon>
        <taxon>Pseudomonadati</taxon>
        <taxon>Pseudomonadota</taxon>
        <taxon>Betaproteobacteria</taxon>
        <taxon>Burkholderiales</taxon>
        <taxon>Oxalobacteraceae</taxon>
        <taxon>Herminiimonas</taxon>
    </lineage>
</organism>
<dbReference type="Proteomes" id="UP001596542">
    <property type="component" value="Unassembled WGS sequence"/>
</dbReference>
<gene>
    <name evidence="1" type="ORF">ACFQPC_07840</name>
</gene>
<proteinExistence type="predicted"/>
<protein>
    <recommendedName>
        <fullName evidence="3">TIR domain-containing protein</fullName>
    </recommendedName>
</protein>
<evidence type="ECO:0008006" key="3">
    <source>
        <dbReference type="Google" id="ProtNLM"/>
    </source>
</evidence>
<comment type="caution">
    <text evidence="1">The sequence shown here is derived from an EMBL/GenBank/DDBJ whole genome shotgun (WGS) entry which is preliminary data.</text>
</comment>
<evidence type="ECO:0000313" key="1">
    <source>
        <dbReference type="EMBL" id="MFC7287942.1"/>
    </source>
</evidence>
<name>A0ABW2IAE5_9BURK</name>
<accession>A0ABW2IAE5</accession>
<evidence type="ECO:0000313" key="2">
    <source>
        <dbReference type="Proteomes" id="UP001596542"/>
    </source>
</evidence>
<dbReference type="Gene3D" id="2.60.120.560">
    <property type="entry name" value="Exo-inulinase, domain 1"/>
    <property type="match status" value="1"/>
</dbReference>